<dbReference type="PANTHER" id="PTHR11474:SF127">
    <property type="entry name" value="TYROSINASE COPPER-BINDING DOMAIN-CONTAINING PROTEIN"/>
    <property type="match status" value="1"/>
</dbReference>
<dbReference type="PRINTS" id="PR00092">
    <property type="entry name" value="TYROSINASE"/>
</dbReference>
<dbReference type="Pfam" id="PF00264">
    <property type="entry name" value="Tyrosinase"/>
    <property type="match status" value="1"/>
</dbReference>
<evidence type="ECO:0000313" key="4">
    <source>
        <dbReference type="EMBL" id="KDQ14947.1"/>
    </source>
</evidence>
<dbReference type="STRING" id="930990.A0A067MSX0"/>
<dbReference type="InterPro" id="IPR050316">
    <property type="entry name" value="Tyrosinase/Hemocyanin"/>
</dbReference>
<dbReference type="SUPFAM" id="SSF48056">
    <property type="entry name" value="Di-copper centre-containing domain"/>
    <property type="match status" value="1"/>
</dbReference>
<dbReference type="GO" id="GO:0046872">
    <property type="term" value="F:metal ion binding"/>
    <property type="evidence" value="ECO:0007669"/>
    <property type="project" value="UniProtKB-KW"/>
</dbReference>
<dbReference type="InterPro" id="IPR008922">
    <property type="entry name" value="Di-copper_centre_dom_sf"/>
</dbReference>
<feature type="domain" description="Tyrosinase copper-binding" evidence="3">
    <location>
        <begin position="311"/>
        <end position="322"/>
    </location>
</feature>
<dbReference type="PANTHER" id="PTHR11474">
    <property type="entry name" value="TYROSINASE FAMILY MEMBER"/>
    <property type="match status" value="1"/>
</dbReference>
<keyword evidence="2" id="KW-0732">Signal</keyword>
<feature type="signal peptide" evidence="2">
    <location>
        <begin position="1"/>
        <end position="21"/>
    </location>
</feature>
<evidence type="ECO:0000256" key="1">
    <source>
        <dbReference type="ARBA" id="ARBA00022723"/>
    </source>
</evidence>
<evidence type="ECO:0000313" key="5">
    <source>
        <dbReference type="Proteomes" id="UP000027195"/>
    </source>
</evidence>
<protein>
    <recommendedName>
        <fullName evidence="3">Tyrosinase copper-binding domain-containing protein</fullName>
    </recommendedName>
</protein>
<dbReference type="InParanoid" id="A0A067MSX0"/>
<dbReference type="AlphaFoldDB" id="A0A067MSX0"/>
<dbReference type="InterPro" id="IPR002227">
    <property type="entry name" value="Tyrosinase_Cu-bd"/>
</dbReference>
<reference evidence="5" key="1">
    <citation type="journal article" date="2014" name="Proc. Natl. Acad. Sci. U.S.A.">
        <title>Extensive sampling of basidiomycete genomes demonstrates inadequacy of the white-rot/brown-rot paradigm for wood decay fungi.</title>
        <authorList>
            <person name="Riley R."/>
            <person name="Salamov A.A."/>
            <person name="Brown D.W."/>
            <person name="Nagy L.G."/>
            <person name="Floudas D."/>
            <person name="Held B.W."/>
            <person name="Levasseur A."/>
            <person name="Lombard V."/>
            <person name="Morin E."/>
            <person name="Otillar R."/>
            <person name="Lindquist E.A."/>
            <person name="Sun H."/>
            <person name="LaButti K.M."/>
            <person name="Schmutz J."/>
            <person name="Jabbour D."/>
            <person name="Luo H."/>
            <person name="Baker S.E."/>
            <person name="Pisabarro A.G."/>
            <person name="Walton J.D."/>
            <person name="Blanchette R.A."/>
            <person name="Henrissat B."/>
            <person name="Martin F."/>
            <person name="Cullen D."/>
            <person name="Hibbett D.S."/>
            <person name="Grigoriev I.V."/>
        </authorList>
    </citation>
    <scope>NUCLEOTIDE SEQUENCE [LARGE SCALE GENOMIC DNA]</scope>
    <source>
        <strain evidence="5">FD-172 SS1</strain>
    </source>
</reference>
<dbReference type="PROSITE" id="PS00498">
    <property type="entry name" value="TYROSINASE_2"/>
    <property type="match status" value="1"/>
</dbReference>
<sequence length="403" mass="44884">MRVFPTTVLACALALCTPALTIPTLPGLRYTLATPGPKPPAPIGKQPAPDPAAAIRFTYPAPQCALASVRIEWRSLTIVERTAWLGAVKCLAKVPHWKNLQALGKTAGAPPINTNSSLFDDFSWIHQDYASQVHLTGFFLTWHRWYIANFDQALRQYCHYAGPTPYWDWTKDSQDFQNATIWADTNPLWGLGGFGDPKKEYTLTTGAFANFPVVYPYVHNLRRQYNPLPFNFTFFPAEYRTVVPTYTFTPKEMNYMTENFTGNFTSFQHYFEKLWGAHGSIHGLTGGDLGGVCAPSAPTGVCTSNQFSPNDPIFFLHHANVDRVWAAWQRQNKANFWAFHGGSVASPNIFDPNDPDGNGVAPWLNISSPFPTDGILANARIADIMDTMGGVLCYTYDTYAFSL</sequence>
<keyword evidence="1" id="KW-0479">Metal-binding</keyword>
<dbReference type="Proteomes" id="UP000027195">
    <property type="component" value="Unassembled WGS sequence"/>
</dbReference>
<dbReference type="Gene3D" id="1.10.1280.10">
    <property type="entry name" value="Di-copper center containing domain from catechol oxidase"/>
    <property type="match status" value="1"/>
</dbReference>
<dbReference type="EMBL" id="KL198035">
    <property type="protein sequence ID" value="KDQ14947.1"/>
    <property type="molecule type" value="Genomic_DNA"/>
</dbReference>
<feature type="chain" id="PRO_5001641605" description="Tyrosinase copper-binding domain-containing protein" evidence="2">
    <location>
        <begin position="22"/>
        <end position="403"/>
    </location>
</feature>
<organism evidence="4 5">
    <name type="scientific">Botryobasidium botryosum (strain FD-172 SS1)</name>
    <dbReference type="NCBI Taxonomy" id="930990"/>
    <lineage>
        <taxon>Eukaryota</taxon>
        <taxon>Fungi</taxon>
        <taxon>Dikarya</taxon>
        <taxon>Basidiomycota</taxon>
        <taxon>Agaricomycotina</taxon>
        <taxon>Agaricomycetes</taxon>
        <taxon>Cantharellales</taxon>
        <taxon>Botryobasidiaceae</taxon>
        <taxon>Botryobasidium</taxon>
    </lineage>
</organism>
<gene>
    <name evidence="4" type="ORF">BOTBODRAFT_174454</name>
</gene>
<accession>A0A067MSX0</accession>
<proteinExistence type="predicted"/>
<evidence type="ECO:0000259" key="3">
    <source>
        <dbReference type="PROSITE" id="PS00498"/>
    </source>
</evidence>
<keyword evidence="5" id="KW-1185">Reference proteome</keyword>
<dbReference type="OrthoDB" id="6132182at2759"/>
<dbReference type="HOGENOM" id="CLU_035914_0_0_1"/>
<name>A0A067MSX0_BOTB1</name>
<evidence type="ECO:0000256" key="2">
    <source>
        <dbReference type="SAM" id="SignalP"/>
    </source>
</evidence>
<dbReference type="GO" id="GO:0016491">
    <property type="term" value="F:oxidoreductase activity"/>
    <property type="evidence" value="ECO:0007669"/>
    <property type="project" value="InterPro"/>
</dbReference>